<protein>
    <submittedName>
        <fullName evidence="1">Uncharacterized protein</fullName>
    </submittedName>
</protein>
<dbReference type="EMBL" id="JAEUBG010002687">
    <property type="protein sequence ID" value="KAH3684154.1"/>
    <property type="molecule type" value="Genomic_DNA"/>
</dbReference>
<dbReference type="AlphaFoldDB" id="A0A9P8TMH0"/>
<gene>
    <name evidence="1" type="ORF">WICPIJ_004884</name>
</gene>
<organism evidence="1 2">
    <name type="scientific">Wickerhamomyces pijperi</name>
    <name type="common">Yeast</name>
    <name type="synonym">Pichia pijperi</name>
    <dbReference type="NCBI Taxonomy" id="599730"/>
    <lineage>
        <taxon>Eukaryota</taxon>
        <taxon>Fungi</taxon>
        <taxon>Dikarya</taxon>
        <taxon>Ascomycota</taxon>
        <taxon>Saccharomycotina</taxon>
        <taxon>Saccharomycetes</taxon>
        <taxon>Phaffomycetales</taxon>
        <taxon>Wickerhamomycetaceae</taxon>
        <taxon>Wickerhamomyces</taxon>
    </lineage>
</organism>
<evidence type="ECO:0000313" key="2">
    <source>
        <dbReference type="Proteomes" id="UP000774326"/>
    </source>
</evidence>
<dbReference type="Proteomes" id="UP000774326">
    <property type="component" value="Unassembled WGS sequence"/>
</dbReference>
<evidence type="ECO:0000313" key="1">
    <source>
        <dbReference type="EMBL" id="KAH3684154.1"/>
    </source>
</evidence>
<reference evidence="1" key="1">
    <citation type="journal article" date="2021" name="Open Biol.">
        <title>Shared evolutionary footprints suggest mitochondrial oxidative damage underlies multiple complex I losses in fungi.</title>
        <authorList>
            <person name="Schikora-Tamarit M.A."/>
            <person name="Marcet-Houben M."/>
            <person name="Nosek J."/>
            <person name="Gabaldon T."/>
        </authorList>
    </citation>
    <scope>NUCLEOTIDE SEQUENCE</scope>
    <source>
        <strain evidence="1">CBS2887</strain>
    </source>
</reference>
<name>A0A9P8TMH0_WICPI</name>
<comment type="caution">
    <text evidence="1">The sequence shown here is derived from an EMBL/GenBank/DDBJ whole genome shotgun (WGS) entry which is preliminary data.</text>
</comment>
<accession>A0A9P8TMH0</accession>
<proteinExistence type="predicted"/>
<reference evidence="1" key="2">
    <citation type="submission" date="2021-01" db="EMBL/GenBank/DDBJ databases">
        <authorList>
            <person name="Schikora-Tamarit M.A."/>
        </authorList>
    </citation>
    <scope>NUCLEOTIDE SEQUENCE</scope>
    <source>
        <strain evidence="1">CBS2887</strain>
    </source>
</reference>
<keyword evidence="2" id="KW-1185">Reference proteome</keyword>
<sequence length="82" mass="9835">MKNSNISVKKYHQRPKFGAILVKLKLMMYVEYMNKLDLLAMLYEMKYNAVEDMMKVRKILVKFSRVDTLVNGIKRNILCRFK</sequence>